<reference evidence="2" key="1">
    <citation type="submission" date="2013-07" db="EMBL/GenBank/DDBJ databases">
        <authorList>
            <person name="Geib S."/>
        </authorList>
    </citation>
    <scope>NUCLEOTIDE SEQUENCE</scope>
</reference>
<feature type="compositionally biased region" description="Low complexity" evidence="1">
    <location>
        <begin position="57"/>
        <end position="74"/>
    </location>
</feature>
<feature type="region of interest" description="Disordered" evidence="1">
    <location>
        <begin position="57"/>
        <end position="101"/>
    </location>
</feature>
<feature type="non-terminal residue" evidence="2">
    <location>
        <position position="1"/>
    </location>
</feature>
<evidence type="ECO:0000313" key="2">
    <source>
        <dbReference type="EMBL" id="JAB95399.1"/>
    </source>
</evidence>
<dbReference type="AlphaFoldDB" id="W8C144"/>
<reference evidence="2" key="2">
    <citation type="journal article" date="2014" name="BMC Genomics">
        <title>A genomic perspective to assessing quality of mass-reared SIT flies used in Mediterranean fruit fly (Ceratitis capitata) eradication in California.</title>
        <authorList>
            <person name="Calla B."/>
            <person name="Hall B."/>
            <person name="Hou S."/>
            <person name="Geib S.M."/>
        </authorList>
    </citation>
    <scope>NUCLEOTIDE SEQUENCE</scope>
</reference>
<sequence length="153" mass="17691">GLQTAPNKFSTTLTNFNNNTNVVRVAPRPKRLNGNIGQQQHQHQLQQHYEQDQYDQQFQYHQHHQQQQQQRALPTLPPPPLLHGANDMSHLSGGDAPTHYHTHQASHIVDQSLLPPPRYSAPPMPTMPPTHPHTHQQRQQYFDFFSNKMPLLN</sequence>
<dbReference type="EMBL" id="GAMC01011156">
    <property type="protein sequence ID" value="JAB95399.1"/>
    <property type="molecule type" value="mRNA"/>
</dbReference>
<accession>W8C144</accession>
<evidence type="ECO:0000256" key="1">
    <source>
        <dbReference type="SAM" id="MobiDB-lite"/>
    </source>
</evidence>
<organism evidence="2">
    <name type="scientific">Ceratitis capitata</name>
    <name type="common">Mediterranean fruit fly</name>
    <name type="synonym">Tephritis capitata</name>
    <dbReference type="NCBI Taxonomy" id="7213"/>
    <lineage>
        <taxon>Eukaryota</taxon>
        <taxon>Metazoa</taxon>
        <taxon>Ecdysozoa</taxon>
        <taxon>Arthropoda</taxon>
        <taxon>Hexapoda</taxon>
        <taxon>Insecta</taxon>
        <taxon>Pterygota</taxon>
        <taxon>Neoptera</taxon>
        <taxon>Endopterygota</taxon>
        <taxon>Diptera</taxon>
        <taxon>Brachycera</taxon>
        <taxon>Muscomorpha</taxon>
        <taxon>Tephritoidea</taxon>
        <taxon>Tephritidae</taxon>
        <taxon>Ceratitis</taxon>
        <taxon>Ceratitis</taxon>
    </lineage>
</organism>
<proteinExistence type="evidence at transcript level"/>
<protein>
    <submittedName>
        <fullName evidence="2">Uncharacterized protein</fullName>
    </submittedName>
</protein>
<name>W8C144_CERCA</name>